<dbReference type="RefSeq" id="WP_284187627.1">
    <property type="nucleotide sequence ID" value="NZ_BSPX01000022.1"/>
</dbReference>
<comment type="caution">
    <text evidence="1">The sequence shown here is derived from an EMBL/GenBank/DDBJ whole genome shotgun (WGS) entry which is preliminary data.</text>
</comment>
<reference evidence="2" key="1">
    <citation type="journal article" date="2019" name="Int. J. Syst. Evol. Microbiol.">
        <title>The Global Catalogue of Microorganisms (GCM) 10K type strain sequencing project: providing services to taxonomists for standard genome sequencing and annotation.</title>
        <authorList>
            <consortium name="The Broad Institute Genomics Platform"/>
            <consortium name="The Broad Institute Genome Sequencing Center for Infectious Disease"/>
            <person name="Wu L."/>
            <person name="Ma J."/>
        </authorList>
    </citation>
    <scope>NUCLEOTIDE SEQUENCE [LARGE SCALE GENOMIC DNA]</scope>
    <source>
        <strain evidence="2">NBRC 102407</strain>
    </source>
</reference>
<name>A0ABQ6FCS5_9RHOO</name>
<protein>
    <submittedName>
        <fullName evidence="1">Uncharacterized protein</fullName>
    </submittedName>
</protein>
<dbReference type="Proteomes" id="UP001157167">
    <property type="component" value="Unassembled WGS sequence"/>
</dbReference>
<organism evidence="1 2">
    <name type="scientific">Zoogloea oryzae</name>
    <dbReference type="NCBI Taxonomy" id="310767"/>
    <lineage>
        <taxon>Bacteria</taxon>
        <taxon>Pseudomonadati</taxon>
        <taxon>Pseudomonadota</taxon>
        <taxon>Betaproteobacteria</taxon>
        <taxon>Rhodocyclales</taxon>
        <taxon>Zoogloeaceae</taxon>
        <taxon>Zoogloea</taxon>
    </lineage>
</organism>
<gene>
    <name evidence="1" type="ORF">GCM10007933_17690</name>
</gene>
<sequence length="99" mass="11022">MSYCEAFSRQILDPNGDLLALNQNCSVQLDLDVPAVVVREGNFILGFYDAWGEDDELLFIRDELIAVLMDPFHAPAPDWCPLFGVLADVVCCPVPQHGR</sequence>
<keyword evidence="2" id="KW-1185">Reference proteome</keyword>
<evidence type="ECO:0000313" key="1">
    <source>
        <dbReference type="EMBL" id="GLT22310.1"/>
    </source>
</evidence>
<evidence type="ECO:0000313" key="2">
    <source>
        <dbReference type="Proteomes" id="UP001157167"/>
    </source>
</evidence>
<proteinExistence type="predicted"/>
<dbReference type="EMBL" id="BSPX01000022">
    <property type="protein sequence ID" value="GLT22310.1"/>
    <property type="molecule type" value="Genomic_DNA"/>
</dbReference>
<accession>A0ABQ6FCS5</accession>